<evidence type="ECO:0000313" key="2">
    <source>
        <dbReference type="EMBL" id="KAB1157731.1"/>
    </source>
</evidence>
<dbReference type="AlphaFoldDB" id="A0A7J5AJD6"/>
<keyword evidence="3" id="KW-1185">Reference proteome</keyword>
<dbReference type="Gene3D" id="1.10.1200.10">
    <property type="entry name" value="ACP-like"/>
    <property type="match status" value="1"/>
</dbReference>
<dbReference type="InterPro" id="IPR009081">
    <property type="entry name" value="PP-bd_ACP"/>
</dbReference>
<dbReference type="EMBL" id="WAEM01000001">
    <property type="protein sequence ID" value="KAB1157731.1"/>
    <property type="molecule type" value="Genomic_DNA"/>
</dbReference>
<proteinExistence type="predicted"/>
<dbReference type="RefSeq" id="WP_151105924.1">
    <property type="nucleotide sequence ID" value="NZ_WAEM01000001.1"/>
</dbReference>
<protein>
    <submittedName>
        <fullName evidence="2">Acyl carrier protein</fullName>
    </submittedName>
</protein>
<accession>A0A7J5AJD6</accession>
<feature type="domain" description="Carrier" evidence="1">
    <location>
        <begin position="1"/>
        <end position="80"/>
    </location>
</feature>
<comment type="caution">
    <text evidence="2">The sequence shown here is derived from an EMBL/GenBank/DDBJ whole genome shotgun (WGS) entry which is preliminary data.</text>
</comment>
<dbReference type="PROSITE" id="PS50075">
    <property type="entry name" value="CARRIER"/>
    <property type="match status" value="1"/>
</dbReference>
<dbReference type="Pfam" id="PF00550">
    <property type="entry name" value="PP-binding"/>
    <property type="match status" value="1"/>
</dbReference>
<reference evidence="2 3" key="1">
    <citation type="submission" date="2019-09" db="EMBL/GenBank/DDBJ databases">
        <title>Flavobacterium sp. nov., isolated from glacier ice.</title>
        <authorList>
            <person name="Liu Q."/>
        </authorList>
    </citation>
    <scope>NUCLEOTIDE SEQUENCE [LARGE SCALE GENOMIC DNA]</scope>
    <source>
        <strain evidence="2 3">NBRC 112527</strain>
    </source>
</reference>
<dbReference type="InterPro" id="IPR036736">
    <property type="entry name" value="ACP-like_sf"/>
</dbReference>
<evidence type="ECO:0000259" key="1">
    <source>
        <dbReference type="PROSITE" id="PS50075"/>
    </source>
</evidence>
<sequence length="86" mass="9809">MTEVEIIQTLFQLLKHIAPDMEPSELKPDENIRETLNIDSYDTLQFIVAINDTLGIEIPESDYGKITTLNSLTKYLVEKSNAKLKI</sequence>
<name>A0A7J5AJD6_9FLAO</name>
<gene>
    <name evidence="2" type="ORF">F6464_01205</name>
</gene>
<organism evidence="2 3">
    <name type="scientific">Flavobacterium luteum</name>
    <dbReference type="NCBI Taxonomy" id="2026654"/>
    <lineage>
        <taxon>Bacteria</taxon>
        <taxon>Pseudomonadati</taxon>
        <taxon>Bacteroidota</taxon>
        <taxon>Flavobacteriia</taxon>
        <taxon>Flavobacteriales</taxon>
        <taxon>Flavobacteriaceae</taxon>
        <taxon>Flavobacterium</taxon>
    </lineage>
</organism>
<dbReference type="SUPFAM" id="SSF47336">
    <property type="entry name" value="ACP-like"/>
    <property type="match status" value="1"/>
</dbReference>
<dbReference type="Proteomes" id="UP000490922">
    <property type="component" value="Unassembled WGS sequence"/>
</dbReference>
<dbReference type="OrthoDB" id="9810922at2"/>
<evidence type="ECO:0000313" key="3">
    <source>
        <dbReference type="Proteomes" id="UP000490922"/>
    </source>
</evidence>